<proteinExistence type="predicted"/>
<evidence type="ECO:0000313" key="2">
    <source>
        <dbReference type="RefSeq" id="XP_065665091.1"/>
    </source>
</evidence>
<keyword evidence="1" id="KW-1185">Reference proteome</keyword>
<accession>A0ABM4CT49</accession>
<dbReference type="GeneID" id="136086713"/>
<protein>
    <submittedName>
        <fullName evidence="2">Uncharacterized protein LOC136086713</fullName>
    </submittedName>
</protein>
<evidence type="ECO:0000313" key="1">
    <source>
        <dbReference type="Proteomes" id="UP001652625"/>
    </source>
</evidence>
<reference evidence="2" key="1">
    <citation type="submission" date="2025-08" db="UniProtKB">
        <authorList>
            <consortium name="RefSeq"/>
        </authorList>
    </citation>
    <scope>IDENTIFICATION</scope>
</reference>
<name>A0ABM4CT49_HYDVU</name>
<gene>
    <name evidence="2" type="primary">LOC136086713</name>
</gene>
<sequence>MLRYGIFLREINDKNVRNYTVDHLVTDMLPALLGQWLKASTLFTYPVIIHEKTIFKKLKCLWKPAVDFSIGRGKKAEKERFSLKFDNLVDILFCKCKLILCTEYKCDSKCMEKIHIKCKCKRDEKIPVLELQFIHYQRTKIGSFETFHIGGADRKESKRIEIKQQKQRTIEVNKEDKPDETFNQIEQIDCMHKNESLSLLLPHIEQDYEYSENVQGIYINSCSSSFKDGSGQKTIQSDNQTQCKFSLNHVLNLKTCSIYNTMSIENIALASMRHHTSLRETAEIATATLIDAKIISKSDCHLIIDHNKVKRAQEKFAKKLNNQFEVDLEKNPVSCLFFDGRVDATKMFIEVNKRSFPSLIKEEHYSFVKDPGGDYLFHFVSDMTNNKKKAEVIADHIVDWLNRKNQNQNLMAIRGDSTNVNTGWAGGVMQWVEKKLNRRLV</sequence>
<organism evidence="1 2">
    <name type="scientific">Hydra vulgaris</name>
    <name type="common">Hydra</name>
    <name type="synonym">Hydra attenuata</name>
    <dbReference type="NCBI Taxonomy" id="6087"/>
    <lineage>
        <taxon>Eukaryota</taxon>
        <taxon>Metazoa</taxon>
        <taxon>Cnidaria</taxon>
        <taxon>Hydrozoa</taxon>
        <taxon>Hydroidolina</taxon>
        <taxon>Anthoathecata</taxon>
        <taxon>Aplanulata</taxon>
        <taxon>Hydridae</taxon>
        <taxon>Hydra</taxon>
    </lineage>
</organism>
<dbReference type="Proteomes" id="UP001652625">
    <property type="component" value="Chromosome 11"/>
</dbReference>
<dbReference type="RefSeq" id="XP_065665091.1">
    <property type="nucleotide sequence ID" value="XM_065809019.1"/>
</dbReference>